<name>A0A1H8DGW5_9BACI</name>
<accession>A0A1H8DGW5</accession>
<evidence type="ECO:0000313" key="5">
    <source>
        <dbReference type="Proteomes" id="UP000198553"/>
    </source>
</evidence>
<sequence length="116" mass="13297">MNISIVSNIIDEVTEGIYNDFPELLTKYGEAGKNKCREDNQHHFKQLKIALEMNNVELFIDYALWLNQILTSRGMQTAHLIDNFRRIESALANVTDPDQTGYISFLKAAIHALENK</sequence>
<dbReference type="InterPro" id="IPR038719">
    <property type="entry name" value="Phycobilisome_asu/bsu_sf"/>
</dbReference>
<dbReference type="AlphaFoldDB" id="A0A1H8DGW5"/>
<organism evidence="4 5">
    <name type="scientific">Mesobacillus persicus</name>
    <dbReference type="NCBI Taxonomy" id="930146"/>
    <lineage>
        <taxon>Bacteria</taxon>
        <taxon>Bacillati</taxon>
        <taxon>Bacillota</taxon>
        <taxon>Bacilli</taxon>
        <taxon>Bacillales</taxon>
        <taxon>Bacillaceae</taxon>
        <taxon>Mesobacillus</taxon>
    </lineage>
</organism>
<dbReference type="Proteomes" id="UP000198553">
    <property type="component" value="Unassembled WGS sequence"/>
</dbReference>
<dbReference type="Gene3D" id="1.10.490.20">
    <property type="entry name" value="Phycocyanins"/>
    <property type="match status" value="1"/>
</dbReference>
<evidence type="ECO:0000256" key="1">
    <source>
        <dbReference type="ARBA" id="ARBA00008182"/>
    </source>
</evidence>
<evidence type="ECO:0000256" key="3">
    <source>
        <dbReference type="ARBA" id="ARBA00023307"/>
    </source>
</evidence>
<dbReference type="InterPro" id="IPR009050">
    <property type="entry name" value="Globin-like_sf"/>
</dbReference>
<reference evidence="5" key="1">
    <citation type="submission" date="2016-10" db="EMBL/GenBank/DDBJ databases">
        <authorList>
            <person name="Varghese N."/>
            <person name="Submissions S."/>
        </authorList>
    </citation>
    <scope>NUCLEOTIDE SEQUENCE [LARGE SCALE GENOMIC DNA]</scope>
    <source>
        <strain evidence="5">B48,IBRC-M 10115,DSM 25386,CECT 8001</strain>
    </source>
</reference>
<evidence type="ECO:0000256" key="2">
    <source>
        <dbReference type="ARBA" id="ARBA00022991"/>
    </source>
</evidence>
<comment type="similarity">
    <text evidence="1">Belongs to the phycobiliprotein family.</text>
</comment>
<dbReference type="OrthoDB" id="2376384at2"/>
<keyword evidence="3" id="KW-0089">Bile pigment</keyword>
<dbReference type="RefSeq" id="WP_090746207.1">
    <property type="nucleotide sequence ID" value="NZ_FOBW01000008.1"/>
</dbReference>
<protein>
    <submittedName>
        <fullName evidence="4">Uncharacterized protein</fullName>
    </submittedName>
</protein>
<dbReference type="SUPFAM" id="SSF46458">
    <property type="entry name" value="Globin-like"/>
    <property type="match status" value="1"/>
</dbReference>
<dbReference type="EMBL" id="FOBW01000008">
    <property type="protein sequence ID" value="SEN06529.1"/>
    <property type="molecule type" value="Genomic_DNA"/>
</dbReference>
<evidence type="ECO:0000313" key="4">
    <source>
        <dbReference type="EMBL" id="SEN06529.1"/>
    </source>
</evidence>
<dbReference type="STRING" id="930146.SAMN05192533_108212"/>
<proteinExistence type="inferred from homology"/>
<keyword evidence="2" id="KW-0157">Chromophore</keyword>
<gene>
    <name evidence="4" type="ORF">SAMN05192533_108212</name>
</gene>
<keyword evidence="5" id="KW-1185">Reference proteome</keyword>